<keyword evidence="2" id="KW-1185">Reference proteome</keyword>
<gene>
    <name evidence="1" type="ORF">V6250_15190</name>
</gene>
<protein>
    <submittedName>
        <fullName evidence="1">Substrate-binding domain-containing protein</fullName>
    </submittedName>
</protein>
<comment type="caution">
    <text evidence="1">The sequence shown here is derived from an EMBL/GenBank/DDBJ whole genome shotgun (WGS) entry which is preliminary data.</text>
</comment>
<name>A0ACC6R6F7_9GAMM</name>
<dbReference type="EMBL" id="JBAKAX010000018">
    <property type="protein sequence ID" value="MEL0605518.1"/>
    <property type="molecule type" value="Genomic_DNA"/>
</dbReference>
<dbReference type="Proteomes" id="UP001374952">
    <property type="component" value="Unassembled WGS sequence"/>
</dbReference>
<sequence>MIKNLILAATVLLSSSNIATSVSNIDPQHKPLLIGGSSSVTHLLHLIKPTFEKQTNTAMQIRSMGSTKGIKAIAENIIDIGTSSRYLTNAEQEKYPHVRQIIIAQDALVFFTNKKNNINSLSIEQLSNIYAGKYKTWQEVNPDYVPETQRDNKILLFSKAYNHGTFDILLEFLNLTFMRVPNANTIKLKQTGNRGLFPKTEVQMYDEFNQALGIVQRMPNAIAFDSYGAVSQLQGSKKINKINLLGINGVDVSDETIKNGEYTFVRPLILLVNSQSSRSVEQTDLLLNLLKNKRVLDTLSAHHYSLVEVE</sequence>
<proteinExistence type="predicted"/>
<reference evidence="1" key="1">
    <citation type="submission" date="2024-02" db="EMBL/GenBank/DDBJ databases">
        <title>Bacteria isolated from the canopy kelp, Nereocystis luetkeana.</title>
        <authorList>
            <person name="Pfister C.A."/>
            <person name="Younker I.T."/>
            <person name="Light S.H."/>
        </authorList>
    </citation>
    <scope>NUCLEOTIDE SEQUENCE</scope>
    <source>
        <strain evidence="1">TN.2.01</strain>
    </source>
</reference>
<organism evidence="1 2">
    <name type="scientific">Pseudoalteromonas undina</name>
    <dbReference type="NCBI Taxonomy" id="43660"/>
    <lineage>
        <taxon>Bacteria</taxon>
        <taxon>Pseudomonadati</taxon>
        <taxon>Pseudomonadota</taxon>
        <taxon>Gammaproteobacteria</taxon>
        <taxon>Alteromonadales</taxon>
        <taxon>Pseudoalteromonadaceae</taxon>
        <taxon>Pseudoalteromonas</taxon>
    </lineage>
</organism>
<accession>A0ACC6R6F7</accession>
<evidence type="ECO:0000313" key="1">
    <source>
        <dbReference type="EMBL" id="MEL0605518.1"/>
    </source>
</evidence>
<evidence type="ECO:0000313" key="2">
    <source>
        <dbReference type="Proteomes" id="UP001374952"/>
    </source>
</evidence>